<keyword evidence="6" id="KW-1185">Reference proteome</keyword>
<feature type="transmembrane region" description="Helical" evidence="1">
    <location>
        <begin position="12"/>
        <end position="37"/>
    </location>
</feature>
<dbReference type="EMBL" id="POSM01000010">
    <property type="protein sequence ID" value="PNI01082.1"/>
    <property type="molecule type" value="Genomic_DNA"/>
</dbReference>
<dbReference type="PIRSF" id="PIRSF004525">
    <property type="entry name" value="Pilin_peptidase-dep_B_prd"/>
    <property type="match status" value="1"/>
</dbReference>
<dbReference type="OrthoDB" id="5865913at2"/>
<dbReference type="RefSeq" id="WP_102964427.1">
    <property type="nucleotide sequence ID" value="NZ_JAPWHJ010000026.1"/>
</dbReference>
<protein>
    <submittedName>
        <fullName evidence="3 4">Pilus assembly protein PilW</fullName>
    </submittedName>
</protein>
<dbReference type="AlphaFoldDB" id="A0A2J8I636"/>
<proteinExistence type="predicted"/>
<name>A0A2J8I636_VIBDI</name>
<evidence type="ECO:0000256" key="1">
    <source>
        <dbReference type="SAM" id="Phobius"/>
    </source>
</evidence>
<gene>
    <name evidence="3" type="ORF">C1N32_03075</name>
    <name evidence="2" type="ORF">C1O25_09100</name>
    <name evidence="4" type="ORF">DET48_12719</name>
</gene>
<dbReference type="EMBL" id="QLTR01000027">
    <property type="protein sequence ID" value="RAS59342.1"/>
    <property type="molecule type" value="Genomic_DNA"/>
</dbReference>
<dbReference type="Proteomes" id="UP000236547">
    <property type="component" value="Unassembled WGS sequence"/>
</dbReference>
<evidence type="ECO:0000313" key="7">
    <source>
        <dbReference type="Proteomes" id="UP000248729"/>
    </source>
</evidence>
<reference evidence="5 6" key="1">
    <citation type="submission" date="2018-01" db="EMBL/GenBank/DDBJ databases">
        <title>Draft genome sequences of six Vibrio diazotrophicus strains isolated from deep-sea sediments of the Baltic Sea.</title>
        <authorList>
            <person name="Castillo D."/>
            <person name="Vandieken V."/>
            <person name="Chiang O."/>
            <person name="Middelboe M."/>
        </authorList>
    </citation>
    <scope>NUCLEOTIDE SEQUENCE [LARGE SCALE GENOMIC DNA]</scope>
    <source>
        <strain evidence="3 5">60.27F</strain>
        <strain evidence="2 6">65.10M</strain>
    </source>
</reference>
<reference evidence="4 7" key="2">
    <citation type="submission" date="2018-06" db="EMBL/GenBank/DDBJ databases">
        <title>Freshwater and sediment microbial communities from various areas in North America, analyzing microbe dynamics in response to fracking.</title>
        <authorList>
            <person name="Lamendella R."/>
        </authorList>
    </citation>
    <scope>NUCLEOTIDE SEQUENCE [LARGE SCALE GENOMIC DNA]</scope>
    <source>
        <strain evidence="4 7">99A</strain>
    </source>
</reference>
<keyword evidence="1" id="KW-0812">Transmembrane</keyword>
<sequence length="208" mass="23248">MVTRSAVRKCSGFSIVEFMVAALLGGIALTTIGSVLLSTQKSASEKSKQIMLLQNVSSTLHQLKEDILRAGFDDGFDTSARFLGESKVTYVHSKPNALGYVYKVRSSTPPEYRHVLYWLNSKTSSLMFCEKSRPTLISVYSAATQFGNCYSVFDPNQISVNQFSVTSHQIDSNDVESAFVIVRMAAHLTKEPEINQYLEIKVTQRNWQ</sequence>
<dbReference type="Proteomes" id="UP000248729">
    <property type="component" value="Unassembled WGS sequence"/>
</dbReference>
<accession>A0A2J8I636</accession>
<evidence type="ECO:0000313" key="2">
    <source>
        <dbReference type="EMBL" id="PNI01082.1"/>
    </source>
</evidence>
<evidence type="ECO:0000313" key="3">
    <source>
        <dbReference type="EMBL" id="PNI05993.1"/>
    </source>
</evidence>
<evidence type="ECO:0000313" key="5">
    <source>
        <dbReference type="Proteomes" id="UP000236449"/>
    </source>
</evidence>
<dbReference type="InterPro" id="IPR016419">
    <property type="entry name" value="Prepilin_Pept-dep_B_prd"/>
</dbReference>
<evidence type="ECO:0000313" key="4">
    <source>
        <dbReference type="EMBL" id="RAS59342.1"/>
    </source>
</evidence>
<dbReference type="Proteomes" id="UP000236449">
    <property type="component" value="Unassembled WGS sequence"/>
</dbReference>
<comment type="caution">
    <text evidence="3">The sequence shown here is derived from an EMBL/GenBank/DDBJ whole genome shotgun (WGS) entry which is preliminary data.</text>
</comment>
<evidence type="ECO:0000313" key="6">
    <source>
        <dbReference type="Proteomes" id="UP000236547"/>
    </source>
</evidence>
<dbReference type="EMBL" id="POSK01000002">
    <property type="protein sequence ID" value="PNI05993.1"/>
    <property type="molecule type" value="Genomic_DNA"/>
</dbReference>
<keyword evidence="1" id="KW-0472">Membrane</keyword>
<keyword evidence="1" id="KW-1133">Transmembrane helix</keyword>
<organism evidence="3 5">
    <name type="scientific">Vibrio diazotrophicus</name>
    <dbReference type="NCBI Taxonomy" id="685"/>
    <lineage>
        <taxon>Bacteria</taxon>
        <taxon>Pseudomonadati</taxon>
        <taxon>Pseudomonadota</taxon>
        <taxon>Gammaproteobacteria</taxon>
        <taxon>Vibrionales</taxon>
        <taxon>Vibrionaceae</taxon>
        <taxon>Vibrio</taxon>
    </lineage>
</organism>